<sequence>MLLGRMVTVVQEQLREGPTVFPRTLTHGTQVATYRIRPLTLQLCLMTLLASSC</sequence>
<gene>
    <name evidence="1" type="ORF">THIARS_90027</name>
</gene>
<protein>
    <submittedName>
        <fullName evidence="1">Uncharacterized protein</fullName>
    </submittedName>
</protein>
<organism evidence="1 2">
    <name type="scientific">Thiomonas delicata</name>
    <name type="common">Thiomonas cuprina</name>
    <dbReference type="NCBI Taxonomy" id="364030"/>
    <lineage>
        <taxon>Bacteria</taxon>
        <taxon>Pseudomonadati</taxon>
        <taxon>Pseudomonadota</taxon>
        <taxon>Betaproteobacteria</taxon>
        <taxon>Burkholderiales</taxon>
        <taxon>Thiomonas</taxon>
    </lineage>
</organism>
<dbReference type="EMBL" id="FLMQ01000058">
    <property type="protein sequence ID" value="SBP89877.1"/>
    <property type="molecule type" value="Genomic_DNA"/>
</dbReference>
<dbReference type="AlphaFoldDB" id="A0A238D996"/>
<name>A0A238D996_THIDL</name>
<dbReference type="Proteomes" id="UP000214566">
    <property type="component" value="Unassembled WGS sequence"/>
</dbReference>
<reference evidence="1 2" key="1">
    <citation type="submission" date="2016-06" db="EMBL/GenBank/DDBJ databases">
        <authorList>
            <person name="Kjaerup R.B."/>
            <person name="Dalgaard T.S."/>
            <person name="Juul-Madsen H.R."/>
        </authorList>
    </citation>
    <scope>NUCLEOTIDE SEQUENCE [LARGE SCALE GENOMIC DNA]</scope>
    <source>
        <strain evidence="1 2">DSM 16361</strain>
    </source>
</reference>
<proteinExistence type="predicted"/>
<keyword evidence="2" id="KW-1185">Reference proteome</keyword>
<evidence type="ECO:0000313" key="2">
    <source>
        <dbReference type="Proteomes" id="UP000214566"/>
    </source>
</evidence>
<accession>A0A238D996</accession>
<evidence type="ECO:0000313" key="1">
    <source>
        <dbReference type="EMBL" id="SBP89877.1"/>
    </source>
</evidence>